<feature type="transmembrane region" description="Helical" evidence="7">
    <location>
        <begin position="119"/>
        <end position="143"/>
    </location>
</feature>
<evidence type="ECO:0000256" key="3">
    <source>
        <dbReference type="ARBA" id="ARBA00022475"/>
    </source>
</evidence>
<dbReference type="InterPro" id="IPR050901">
    <property type="entry name" value="BP-dep_ABC_trans_perm"/>
</dbReference>
<accession>A0A1G8I9A3</accession>
<feature type="transmembrane region" description="Helical" evidence="7">
    <location>
        <begin position="21"/>
        <end position="41"/>
    </location>
</feature>
<feature type="transmembrane region" description="Helical" evidence="7">
    <location>
        <begin position="250"/>
        <end position="271"/>
    </location>
</feature>
<evidence type="ECO:0000256" key="7">
    <source>
        <dbReference type="RuleBase" id="RU363032"/>
    </source>
</evidence>
<dbReference type="GO" id="GO:0055085">
    <property type="term" value="P:transmembrane transport"/>
    <property type="evidence" value="ECO:0007669"/>
    <property type="project" value="InterPro"/>
</dbReference>
<evidence type="ECO:0000259" key="8">
    <source>
        <dbReference type="PROSITE" id="PS50928"/>
    </source>
</evidence>
<dbReference type="Gene3D" id="1.10.3720.10">
    <property type="entry name" value="MetI-like"/>
    <property type="match status" value="1"/>
</dbReference>
<dbReference type="Pfam" id="PF00528">
    <property type="entry name" value="BPD_transp_1"/>
    <property type="match status" value="1"/>
</dbReference>
<organism evidence="9 10">
    <name type="scientific">Arthrobacter subterraneus</name>
    <dbReference type="NCBI Taxonomy" id="335973"/>
    <lineage>
        <taxon>Bacteria</taxon>
        <taxon>Bacillati</taxon>
        <taxon>Actinomycetota</taxon>
        <taxon>Actinomycetes</taxon>
        <taxon>Micrococcales</taxon>
        <taxon>Micrococcaceae</taxon>
        <taxon>Arthrobacter</taxon>
    </lineage>
</organism>
<gene>
    <name evidence="9" type="ORF">SAMN04488693_106176</name>
</gene>
<dbReference type="CDD" id="cd06261">
    <property type="entry name" value="TM_PBP2"/>
    <property type="match status" value="1"/>
</dbReference>
<dbReference type="PROSITE" id="PS50928">
    <property type="entry name" value="ABC_TM1"/>
    <property type="match status" value="1"/>
</dbReference>
<evidence type="ECO:0000256" key="2">
    <source>
        <dbReference type="ARBA" id="ARBA00022448"/>
    </source>
</evidence>
<protein>
    <submittedName>
        <fullName evidence="9">Carbohydrate ABC transporter membrane protein 2, CUT1 family</fullName>
    </submittedName>
</protein>
<feature type="transmembrane region" description="Helical" evidence="7">
    <location>
        <begin position="197"/>
        <end position="218"/>
    </location>
</feature>
<dbReference type="PANTHER" id="PTHR32243:SF18">
    <property type="entry name" value="INNER MEMBRANE ABC TRANSPORTER PERMEASE PROTEIN YCJP"/>
    <property type="match status" value="1"/>
</dbReference>
<dbReference type="SUPFAM" id="SSF161098">
    <property type="entry name" value="MetI-like"/>
    <property type="match status" value="1"/>
</dbReference>
<dbReference type="PANTHER" id="PTHR32243">
    <property type="entry name" value="MALTOSE TRANSPORT SYSTEM PERMEASE-RELATED"/>
    <property type="match status" value="1"/>
</dbReference>
<evidence type="ECO:0000256" key="5">
    <source>
        <dbReference type="ARBA" id="ARBA00022989"/>
    </source>
</evidence>
<comment type="subcellular location">
    <subcellularLocation>
        <location evidence="1 7">Cell membrane</location>
        <topology evidence="1 7">Multi-pass membrane protein</topology>
    </subcellularLocation>
</comment>
<keyword evidence="10" id="KW-1185">Reference proteome</keyword>
<keyword evidence="2 7" id="KW-0813">Transport</keyword>
<dbReference type="GO" id="GO:0005886">
    <property type="term" value="C:plasma membrane"/>
    <property type="evidence" value="ECO:0007669"/>
    <property type="project" value="UniProtKB-SubCell"/>
</dbReference>
<dbReference type="OrthoDB" id="9794684at2"/>
<keyword evidence="5 7" id="KW-1133">Transmembrane helix</keyword>
<evidence type="ECO:0000313" key="10">
    <source>
        <dbReference type="Proteomes" id="UP000199258"/>
    </source>
</evidence>
<dbReference type="RefSeq" id="WP_090586142.1">
    <property type="nucleotide sequence ID" value="NZ_FNDT01000006.1"/>
</dbReference>
<reference evidence="9 10" key="1">
    <citation type="submission" date="2016-10" db="EMBL/GenBank/DDBJ databases">
        <authorList>
            <person name="de Groot N.N."/>
        </authorList>
    </citation>
    <scope>NUCLEOTIDE SEQUENCE [LARGE SCALE GENOMIC DNA]</scope>
    <source>
        <strain evidence="9 10">NP_1H</strain>
    </source>
</reference>
<dbReference type="STRING" id="335973.SAMN04488693_106176"/>
<proteinExistence type="inferred from homology"/>
<keyword evidence="6 7" id="KW-0472">Membrane</keyword>
<dbReference type="EMBL" id="FNDT01000006">
    <property type="protein sequence ID" value="SDI15140.1"/>
    <property type="molecule type" value="Genomic_DNA"/>
</dbReference>
<comment type="similarity">
    <text evidence="7">Belongs to the binding-protein-dependent transport system permease family.</text>
</comment>
<evidence type="ECO:0000313" key="9">
    <source>
        <dbReference type="EMBL" id="SDI15140.1"/>
    </source>
</evidence>
<keyword evidence="3" id="KW-1003">Cell membrane</keyword>
<dbReference type="Proteomes" id="UP000199258">
    <property type="component" value="Unassembled WGS sequence"/>
</dbReference>
<feature type="transmembrane region" description="Helical" evidence="7">
    <location>
        <begin position="85"/>
        <end position="107"/>
    </location>
</feature>
<name>A0A1G8I9A3_9MICC</name>
<sequence>MATTYSNANRPGLGTKIGKGFMWVWLILGLVPLVFMFITSIKPEGIANATPPRWFFTPTFDNFANVLAGGQGTSQGFGRLLLNSAVVSLGATALTILLAVPAAYALSMRSFAARQKISGWILSTYMFPPIVAVIPIFVFAGQLELMDTFAVLIIPYAAFNLPVAIWILRSTIVQIPFEIQEAAMVDGANHWGTLRQVIWPLLVPSVATVSVLTIVLTWNEFLFALSLTRSGAKTAPVGLQEFTGMFGTDWGSITAAATLVVVPILILTIVLRQKMVSGLTFGAVK</sequence>
<feature type="transmembrane region" description="Helical" evidence="7">
    <location>
        <begin position="149"/>
        <end position="168"/>
    </location>
</feature>
<evidence type="ECO:0000256" key="6">
    <source>
        <dbReference type="ARBA" id="ARBA00023136"/>
    </source>
</evidence>
<feature type="domain" description="ABC transmembrane type-1" evidence="8">
    <location>
        <begin position="81"/>
        <end position="271"/>
    </location>
</feature>
<evidence type="ECO:0000256" key="4">
    <source>
        <dbReference type="ARBA" id="ARBA00022692"/>
    </source>
</evidence>
<dbReference type="AlphaFoldDB" id="A0A1G8I9A3"/>
<keyword evidence="4 7" id="KW-0812">Transmembrane</keyword>
<dbReference type="InterPro" id="IPR035906">
    <property type="entry name" value="MetI-like_sf"/>
</dbReference>
<evidence type="ECO:0000256" key="1">
    <source>
        <dbReference type="ARBA" id="ARBA00004651"/>
    </source>
</evidence>
<dbReference type="InterPro" id="IPR000515">
    <property type="entry name" value="MetI-like"/>
</dbReference>